<reference evidence="1" key="1">
    <citation type="journal article" date="2020" name="Nature">
        <title>Giant virus diversity and host interactions through global metagenomics.</title>
        <authorList>
            <person name="Schulz F."/>
            <person name="Roux S."/>
            <person name="Paez-Espino D."/>
            <person name="Jungbluth S."/>
            <person name="Walsh D.A."/>
            <person name="Denef V.J."/>
            <person name="McMahon K.D."/>
            <person name="Konstantinidis K.T."/>
            <person name="Eloe-Fadrosh E.A."/>
            <person name="Kyrpides N.C."/>
            <person name="Woyke T."/>
        </authorList>
    </citation>
    <scope>NUCLEOTIDE SEQUENCE</scope>
    <source>
        <strain evidence="1">GVMAG-S-1035118-87</strain>
    </source>
</reference>
<protein>
    <submittedName>
        <fullName evidence="1">Uncharacterized protein</fullName>
    </submittedName>
</protein>
<proteinExistence type="predicted"/>
<dbReference type="AlphaFoldDB" id="A0A6C0AI87"/>
<accession>A0A6C0AI87</accession>
<dbReference type="EMBL" id="MN740625">
    <property type="protein sequence ID" value="QHS79051.1"/>
    <property type="molecule type" value="Genomic_DNA"/>
</dbReference>
<sequence length="81" mass="10019">MYMPIELQKVIQDYARPVWTRRDWRTCRAELAHGFQELVDCLKKIPLDTFYECIRITIMPFERKYNKLLDIFPIRRLRSIR</sequence>
<organism evidence="1">
    <name type="scientific">viral metagenome</name>
    <dbReference type="NCBI Taxonomy" id="1070528"/>
    <lineage>
        <taxon>unclassified sequences</taxon>
        <taxon>metagenomes</taxon>
        <taxon>organismal metagenomes</taxon>
    </lineage>
</organism>
<evidence type="ECO:0000313" key="1">
    <source>
        <dbReference type="EMBL" id="QHS79051.1"/>
    </source>
</evidence>
<name>A0A6C0AI87_9ZZZZ</name>